<reference evidence="3 4" key="1">
    <citation type="submission" date="2019-06" db="EMBL/GenBank/DDBJ databases">
        <title>Whole genome shotgun sequence of Streptomyces gardneri NBRC 12865.</title>
        <authorList>
            <person name="Hosoyama A."/>
            <person name="Uohara A."/>
            <person name="Ohji S."/>
            <person name="Ichikawa N."/>
        </authorList>
    </citation>
    <scope>NUCLEOTIDE SEQUENCE [LARGE SCALE GENOMIC DNA]</scope>
    <source>
        <strain evidence="3 4">NBRC 12865</strain>
    </source>
</reference>
<feature type="compositionally biased region" description="Polar residues" evidence="1">
    <location>
        <begin position="48"/>
        <end position="57"/>
    </location>
</feature>
<gene>
    <name evidence="3" type="ORF">SGA01_38410</name>
</gene>
<dbReference type="Proteomes" id="UP000315226">
    <property type="component" value="Unassembled WGS sequence"/>
</dbReference>
<feature type="signal peptide" evidence="2">
    <location>
        <begin position="1"/>
        <end position="24"/>
    </location>
</feature>
<dbReference type="EMBL" id="BJMN01000023">
    <property type="protein sequence ID" value="GEB58236.1"/>
    <property type="molecule type" value="Genomic_DNA"/>
</dbReference>
<keyword evidence="2" id="KW-0732">Signal</keyword>
<keyword evidence="4" id="KW-1185">Reference proteome</keyword>
<feature type="compositionally biased region" description="Basic and acidic residues" evidence="1">
    <location>
        <begin position="33"/>
        <end position="46"/>
    </location>
</feature>
<proteinExistence type="predicted"/>
<feature type="region of interest" description="Disordered" evidence="1">
    <location>
        <begin position="30"/>
        <end position="57"/>
    </location>
</feature>
<evidence type="ECO:0000313" key="4">
    <source>
        <dbReference type="Proteomes" id="UP000315226"/>
    </source>
</evidence>
<sequence>MTRKSRIRAALAASLAVATLGTFAAGVGVAGENDDKQRGRGGEREIAGSSTSGTRRS</sequence>
<protein>
    <submittedName>
        <fullName evidence="3">Uncharacterized protein</fullName>
    </submittedName>
</protein>
<dbReference type="RefSeq" id="WP_371866059.1">
    <property type="nucleotide sequence ID" value="NZ_BJMN01000023.1"/>
</dbReference>
<organism evidence="3 4">
    <name type="scientific">Streptomyces gardneri</name>
    <dbReference type="NCBI Taxonomy" id="66892"/>
    <lineage>
        <taxon>Bacteria</taxon>
        <taxon>Bacillati</taxon>
        <taxon>Actinomycetota</taxon>
        <taxon>Actinomycetes</taxon>
        <taxon>Kitasatosporales</taxon>
        <taxon>Streptomycetaceae</taxon>
        <taxon>Streptomyces</taxon>
    </lineage>
</organism>
<evidence type="ECO:0000256" key="2">
    <source>
        <dbReference type="SAM" id="SignalP"/>
    </source>
</evidence>
<evidence type="ECO:0000256" key="1">
    <source>
        <dbReference type="SAM" id="MobiDB-lite"/>
    </source>
</evidence>
<evidence type="ECO:0000313" key="3">
    <source>
        <dbReference type="EMBL" id="GEB58236.1"/>
    </source>
</evidence>
<dbReference type="AlphaFoldDB" id="A0A4Y3RKI2"/>
<feature type="chain" id="PRO_5021468522" evidence="2">
    <location>
        <begin position="25"/>
        <end position="57"/>
    </location>
</feature>
<comment type="caution">
    <text evidence="3">The sequence shown here is derived from an EMBL/GenBank/DDBJ whole genome shotgun (WGS) entry which is preliminary data.</text>
</comment>
<accession>A0A4Y3RKI2</accession>
<name>A0A4Y3RKI2_9ACTN</name>